<dbReference type="GO" id="GO:0006412">
    <property type="term" value="P:translation"/>
    <property type="evidence" value="ECO:0007669"/>
    <property type="project" value="InterPro"/>
</dbReference>
<evidence type="ECO:0000313" key="13">
    <source>
        <dbReference type="Proteomes" id="UP001291623"/>
    </source>
</evidence>
<dbReference type="InterPro" id="IPR002583">
    <property type="entry name" value="Ribosomal_bS20"/>
</dbReference>
<dbReference type="Proteomes" id="UP001291623">
    <property type="component" value="Unassembled WGS sequence"/>
</dbReference>
<dbReference type="FunFam" id="1.20.58.110:FF:000003">
    <property type="entry name" value="30S ribosomal protein S20, chloroplastic"/>
    <property type="match status" value="1"/>
</dbReference>
<dbReference type="GO" id="GO:0015935">
    <property type="term" value="C:small ribosomal subunit"/>
    <property type="evidence" value="ECO:0007669"/>
    <property type="project" value="TreeGrafter"/>
</dbReference>
<evidence type="ECO:0000256" key="7">
    <source>
        <dbReference type="ARBA" id="ARBA00022946"/>
    </source>
</evidence>
<organism evidence="12 13">
    <name type="scientific">Anisodus tanguticus</name>
    <dbReference type="NCBI Taxonomy" id="243964"/>
    <lineage>
        <taxon>Eukaryota</taxon>
        <taxon>Viridiplantae</taxon>
        <taxon>Streptophyta</taxon>
        <taxon>Embryophyta</taxon>
        <taxon>Tracheophyta</taxon>
        <taxon>Spermatophyta</taxon>
        <taxon>Magnoliopsida</taxon>
        <taxon>eudicotyledons</taxon>
        <taxon>Gunneridae</taxon>
        <taxon>Pentapetalae</taxon>
        <taxon>asterids</taxon>
        <taxon>lamiids</taxon>
        <taxon>Solanales</taxon>
        <taxon>Solanaceae</taxon>
        <taxon>Solanoideae</taxon>
        <taxon>Hyoscyameae</taxon>
        <taxon>Anisodus</taxon>
    </lineage>
</organism>
<dbReference type="PANTHER" id="PTHR33398">
    <property type="entry name" value="30S RIBOSOMAL PROTEIN S20"/>
    <property type="match status" value="1"/>
</dbReference>
<evidence type="ECO:0000256" key="9">
    <source>
        <dbReference type="ARBA" id="ARBA00023274"/>
    </source>
</evidence>
<name>A0AAE1QYP3_9SOLA</name>
<dbReference type="GO" id="GO:0070181">
    <property type="term" value="F:small ribosomal subunit rRNA binding"/>
    <property type="evidence" value="ECO:0007669"/>
    <property type="project" value="TreeGrafter"/>
</dbReference>
<proteinExistence type="inferred from homology"/>
<sequence length="196" mass="21421">MAGACLSSSCWTLTSKFNTLSLNRPHPNANTSKPFSFSANTSLNLFSKGSVSTTPVGMPLRRSIVCEAAPTKKADSAAKRARQAEKRRLYNKAKKSEVKTRMKTSPGRGILFVEVLEALETLKKKTDAQSEEVVSVEKLIAEAYSAIDKAVKAGSLHRNTGARRKSRLARRKKAVEIHYGWYVPAPVTEPDLVATA</sequence>
<keyword evidence="13" id="KW-1185">Reference proteome</keyword>
<dbReference type="GO" id="GO:0009507">
    <property type="term" value="C:chloroplast"/>
    <property type="evidence" value="ECO:0007669"/>
    <property type="project" value="UniProtKB-SubCell"/>
</dbReference>
<evidence type="ECO:0000256" key="1">
    <source>
        <dbReference type="ARBA" id="ARBA00004229"/>
    </source>
</evidence>
<comment type="similarity">
    <text evidence="2">Belongs to the bacterial ribosomal protein bS20 family.</text>
</comment>
<keyword evidence="7" id="KW-0809">Transit peptide</keyword>
<keyword evidence="3" id="KW-0150">Chloroplast</keyword>
<comment type="caution">
    <text evidence="12">The sequence shown here is derived from an EMBL/GenBank/DDBJ whole genome shotgun (WGS) entry which is preliminary data.</text>
</comment>
<dbReference type="NCBIfam" id="TIGR00029">
    <property type="entry name" value="S20"/>
    <property type="match status" value="1"/>
</dbReference>
<keyword evidence="8" id="KW-0689">Ribosomal protein</keyword>
<dbReference type="SUPFAM" id="SSF46992">
    <property type="entry name" value="Ribosomal protein S20"/>
    <property type="match status" value="1"/>
</dbReference>
<dbReference type="GO" id="GO:0003735">
    <property type="term" value="F:structural constituent of ribosome"/>
    <property type="evidence" value="ECO:0007669"/>
    <property type="project" value="InterPro"/>
</dbReference>
<keyword evidence="9" id="KW-0687">Ribonucleoprotein</keyword>
<evidence type="ECO:0000256" key="5">
    <source>
        <dbReference type="ARBA" id="ARBA00022730"/>
    </source>
</evidence>
<evidence type="ECO:0000256" key="10">
    <source>
        <dbReference type="ARBA" id="ARBA00074494"/>
    </source>
</evidence>
<evidence type="ECO:0000256" key="11">
    <source>
        <dbReference type="ARBA" id="ARBA00078122"/>
    </source>
</evidence>
<evidence type="ECO:0000313" key="12">
    <source>
        <dbReference type="EMBL" id="KAK4342080.1"/>
    </source>
</evidence>
<evidence type="ECO:0000256" key="2">
    <source>
        <dbReference type="ARBA" id="ARBA00007634"/>
    </source>
</evidence>
<gene>
    <name evidence="12" type="ORF">RND71_037896</name>
</gene>
<dbReference type="Pfam" id="PF01649">
    <property type="entry name" value="Ribosomal_S20p"/>
    <property type="match status" value="1"/>
</dbReference>
<dbReference type="InterPro" id="IPR036510">
    <property type="entry name" value="Ribosomal_bS20_sf"/>
</dbReference>
<evidence type="ECO:0000256" key="4">
    <source>
        <dbReference type="ARBA" id="ARBA00022640"/>
    </source>
</evidence>
<reference evidence="12" key="1">
    <citation type="submission" date="2023-12" db="EMBL/GenBank/DDBJ databases">
        <title>Genome assembly of Anisodus tanguticus.</title>
        <authorList>
            <person name="Wang Y.-J."/>
        </authorList>
    </citation>
    <scope>NUCLEOTIDE SEQUENCE</scope>
    <source>
        <strain evidence="12">KB-2021</strain>
        <tissue evidence="12">Leaf</tissue>
    </source>
</reference>
<accession>A0AAE1QYP3</accession>
<evidence type="ECO:0000256" key="3">
    <source>
        <dbReference type="ARBA" id="ARBA00022528"/>
    </source>
</evidence>
<evidence type="ECO:0000256" key="8">
    <source>
        <dbReference type="ARBA" id="ARBA00022980"/>
    </source>
</evidence>
<keyword evidence="5" id="KW-0699">rRNA-binding</keyword>
<protein>
    <recommendedName>
        <fullName evidence="10">Small ribosomal subunit protein bS20c</fullName>
    </recommendedName>
    <alternativeName>
        <fullName evidence="11">30S ribosomal protein S20, chloroplastic</fullName>
    </alternativeName>
</protein>
<evidence type="ECO:0000256" key="6">
    <source>
        <dbReference type="ARBA" id="ARBA00022884"/>
    </source>
</evidence>
<dbReference type="PANTHER" id="PTHR33398:SF4">
    <property type="entry name" value="30S RIBOSOMAL PROTEIN S20, CHLOROPLASTIC-LIKE"/>
    <property type="match status" value="1"/>
</dbReference>
<keyword evidence="4" id="KW-0934">Plastid</keyword>
<dbReference type="HAMAP" id="MF_00500">
    <property type="entry name" value="Ribosomal_bS20"/>
    <property type="match status" value="1"/>
</dbReference>
<comment type="subcellular location">
    <subcellularLocation>
        <location evidence="1">Plastid</location>
        <location evidence="1">Chloroplast</location>
    </subcellularLocation>
</comment>
<dbReference type="EMBL" id="JAVYJV010000021">
    <property type="protein sequence ID" value="KAK4342080.1"/>
    <property type="molecule type" value="Genomic_DNA"/>
</dbReference>
<dbReference type="AlphaFoldDB" id="A0AAE1QYP3"/>
<dbReference type="Gene3D" id="1.20.58.110">
    <property type="entry name" value="Ribosomal protein S20"/>
    <property type="match status" value="1"/>
</dbReference>
<keyword evidence="6" id="KW-0694">RNA-binding</keyword>